<dbReference type="InterPro" id="IPR007420">
    <property type="entry name" value="DUF465"/>
</dbReference>
<name>A0A059G742_9PROT</name>
<sequence>MSHTPHELAEEFPDAGEKIHALKMSNPHFARLAEEYHEVNRHIHRHESGVQPASDTHETELRKRRLVLKDEIYAMLKDEDASA</sequence>
<comment type="caution">
    <text evidence="1">The sequence shown here is derived from an EMBL/GenBank/DDBJ whole genome shotgun (WGS) entry which is preliminary data.</text>
</comment>
<dbReference type="AlphaFoldDB" id="A0A059G742"/>
<gene>
    <name evidence="1" type="ORF">HOC_09999</name>
</gene>
<evidence type="ECO:0000313" key="1">
    <source>
        <dbReference type="EMBL" id="KDA02544.1"/>
    </source>
</evidence>
<evidence type="ECO:0008006" key="3">
    <source>
        <dbReference type="Google" id="ProtNLM"/>
    </source>
</evidence>
<reference evidence="1 2" key="1">
    <citation type="journal article" date="2014" name="Antonie Van Leeuwenhoek">
        <title>Hyphomonas beringensis sp. nov. and Hyphomonas chukchiensis sp. nov., isolated from surface seawater of the Bering Sea and Chukchi Sea.</title>
        <authorList>
            <person name="Li C."/>
            <person name="Lai Q."/>
            <person name="Li G."/>
            <person name="Dong C."/>
            <person name="Wang J."/>
            <person name="Liao Y."/>
            <person name="Shao Z."/>
        </authorList>
    </citation>
    <scope>NUCLEOTIDE SEQUENCE [LARGE SCALE GENOMIC DNA]</scope>
    <source>
        <strain evidence="1 2">SCH89</strain>
    </source>
</reference>
<proteinExistence type="predicted"/>
<evidence type="ECO:0000313" key="2">
    <source>
        <dbReference type="Proteomes" id="UP000024942"/>
    </source>
</evidence>
<protein>
    <recommendedName>
        <fullName evidence="3">DUF465 domain-containing protein</fullName>
    </recommendedName>
</protein>
<dbReference type="PATRIC" id="fig|1280953.3.peg.2020"/>
<accession>A0A059G742</accession>
<dbReference type="OrthoDB" id="1263265at2"/>
<dbReference type="eggNOG" id="COG2841">
    <property type="taxonomic scope" value="Bacteria"/>
</dbReference>
<dbReference type="STRING" id="1280953.HOC_09999"/>
<dbReference type="InterPro" id="IPR038444">
    <property type="entry name" value="DUF465_sf"/>
</dbReference>
<keyword evidence="2" id="KW-1185">Reference proteome</keyword>
<dbReference type="Gene3D" id="6.10.280.50">
    <property type="match status" value="1"/>
</dbReference>
<dbReference type="RefSeq" id="WP_035538050.1">
    <property type="nucleotide sequence ID" value="NZ_ARYL01000013.1"/>
</dbReference>
<dbReference type="Pfam" id="PF04325">
    <property type="entry name" value="DUF465"/>
    <property type="match status" value="1"/>
</dbReference>
<organism evidence="1 2">
    <name type="scientific">Hyphomonas oceanitis SCH89</name>
    <dbReference type="NCBI Taxonomy" id="1280953"/>
    <lineage>
        <taxon>Bacteria</taxon>
        <taxon>Pseudomonadati</taxon>
        <taxon>Pseudomonadota</taxon>
        <taxon>Alphaproteobacteria</taxon>
        <taxon>Hyphomonadales</taxon>
        <taxon>Hyphomonadaceae</taxon>
        <taxon>Hyphomonas</taxon>
    </lineage>
</organism>
<dbReference type="Proteomes" id="UP000024942">
    <property type="component" value="Unassembled WGS sequence"/>
</dbReference>
<dbReference type="EMBL" id="ARYL01000013">
    <property type="protein sequence ID" value="KDA02544.1"/>
    <property type="molecule type" value="Genomic_DNA"/>
</dbReference>